<dbReference type="SMART" id="SM00248">
    <property type="entry name" value="ANK"/>
    <property type="match status" value="3"/>
</dbReference>
<organism evidence="3 4">
    <name type="scientific">Litoribrevibacter euphylliae</name>
    <dbReference type="NCBI Taxonomy" id="1834034"/>
    <lineage>
        <taxon>Bacteria</taxon>
        <taxon>Pseudomonadati</taxon>
        <taxon>Pseudomonadota</taxon>
        <taxon>Gammaproteobacteria</taxon>
        <taxon>Oceanospirillales</taxon>
        <taxon>Oceanospirillaceae</taxon>
        <taxon>Litoribrevibacter</taxon>
    </lineage>
</organism>
<dbReference type="PANTHER" id="PTHR24183">
    <property type="entry name" value="FIBRONECTIN TYPE 3 AND ANKYRIN REPEAT DOMAINS PROTEIN 1"/>
    <property type="match status" value="1"/>
</dbReference>
<keyword evidence="2" id="KW-0812">Transmembrane</keyword>
<evidence type="ECO:0000256" key="1">
    <source>
        <dbReference type="PROSITE-ProRule" id="PRU00023"/>
    </source>
</evidence>
<evidence type="ECO:0000256" key="2">
    <source>
        <dbReference type="SAM" id="Phobius"/>
    </source>
</evidence>
<comment type="caution">
    <text evidence="3">The sequence shown here is derived from an EMBL/GenBank/DDBJ whole genome shotgun (WGS) entry which is preliminary data.</text>
</comment>
<dbReference type="Gene3D" id="1.25.40.20">
    <property type="entry name" value="Ankyrin repeat-containing domain"/>
    <property type="match status" value="1"/>
</dbReference>
<keyword evidence="4" id="KW-1185">Reference proteome</keyword>
<dbReference type="SUPFAM" id="SSF48403">
    <property type="entry name" value="Ankyrin repeat"/>
    <property type="match status" value="1"/>
</dbReference>
<proteinExistence type="predicted"/>
<evidence type="ECO:0000313" key="4">
    <source>
        <dbReference type="Proteomes" id="UP001595476"/>
    </source>
</evidence>
<reference evidence="4" key="1">
    <citation type="journal article" date="2019" name="Int. J. Syst. Evol. Microbiol.">
        <title>The Global Catalogue of Microorganisms (GCM) 10K type strain sequencing project: providing services to taxonomists for standard genome sequencing and annotation.</title>
        <authorList>
            <consortium name="The Broad Institute Genomics Platform"/>
            <consortium name="The Broad Institute Genome Sequencing Center for Infectious Disease"/>
            <person name="Wu L."/>
            <person name="Ma J."/>
        </authorList>
    </citation>
    <scope>NUCLEOTIDE SEQUENCE [LARGE SCALE GENOMIC DNA]</scope>
    <source>
        <strain evidence="4">KCTC 52438</strain>
    </source>
</reference>
<evidence type="ECO:0000313" key="3">
    <source>
        <dbReference type="EMBL" id="MFC3152784.1"/>
    </source>
</evidence>
<dbReference type="EMBL" id="JBHRSZ010000007">
    <property type="protein sequence ID" value="MFC3152784.1"/>
    <property type="molecule type" value="Genomic_DNA"/>
</dbReference>
<accession>A0ABV7HJ66</accession>
<dbReference type="InterPro" id="IPR002110">
    <property type="entry name" value="Ankyrin_rpt"/>
</dbReference>
<feature type="transmembrane region" description="Helical" evidence="2">
    <location>
        <begin position="14"/>
        <end position="36"/>
    </location>
</feature>
<dbReference type="RefSeq" id="WP_386722709.1">
    <property type="nucleotide sequence ID" value="NZ_JBHRSZ010000007.1"/>
</dbReference>
<dbReference type="PROSITE" id="PS50088">
    <property type="entry name" value="ANK_REPEAT"/>
    <property type="match status" value="1"/>
</dbReference>
<keyword evidence="2" id="KW-1133">Transmembrane helix</keyword>
<name>A0ABV7HJ66_9GAMM</name>
<sequence length="593" mass="69014">MDAVQTKKTPLWKWVLRIIGLLFLAFVLYAGSWKLYHWYFSYDRAYLMNDDFALKYMKERPNSRFREVTMDTIERVVKRKDYPLACEAIHSRYETDFRADYYLIKDVLEANDETLNACFFGHPQFSGEVSYWGQNGNGYEIEHFIRDGDEQAIQVFLKHGLDINQAFYDFRDNDQFREQVDRSMRPVVRKHHNFNDEILPRFLKYQPEFFPVTAAAQVWNKVSDPERFIRYYYHPKMNAHDPSQDAYAKRFEYKLIDLAVANDMYEVSKTLYNLGASVNSKSSIYYNYPEDIVDARLLSLIQQQLVKDFEISQIMFKQSWTKQEEASFRDFVNKDSTPLELVLEAAVRGGGLNAVRHLIEDRGLAYRWKIDQLLTWSFKAPEPWVTGYLAGLDGGYNNIQSLSEKKRADLMNAVQRLIFKQKYRHAFVFYSTINQWQDIHYLASLNRVDEIKKLIETAPETVDQLTRTGNTPLMIAIEYGASEAANLLLTKSKALNHINEAGLTAYSLAIASLDTETADKLEQHKVKLQGTSGCAVALQVAQSNLSSWEGLVRQVNSRKYSRRSEQVALNEQMRSIMITARLYAEKQKISQCL</sequence>
<protein>
    <submittedName>
        <fullName evidence="3">Ankyrin repeat domain-containing protein</fullName>
    </submittedName>
</protein>
<keyword evidence="1" id="KW-0040">ANK repeat</keyword>
<feature type="repeat" description="ANK" evidence="1">
    <location>
        <begin position="468"/>
        <end position="500"/>
    </location>
</feature>
<dbReference type="InterPro" id="IPR036770">
    <property type="entry name" value="Ankyrin_rpt-contain_sf"/>
</dbReference>
<keyword evidence="2" id="KW-0472">Membrane</keyword>
<dbReference type="PANTHER" id="PTHR24183:SF1">
    <property type="entry name" value="FIBRONECTIN TYPE 3 AND ANKYRIN REPEAT DOMAINS PROTEIN 1"/>
    <property type="match status" value="1"/>
</dbReference>
<dbReference type="Proteomes" id="UP001595476">
    <property type="component" value="Unassembled WGS sequence"/>
</dbReference>
<dbReference type="Pfam" id="PF12796">
    <property type="entry name" value="Ank_2"/>
    <property type="match status" value="1"/>
</dbReference>
<gene>
    <name evidence="3" type="ORF">ACFOEK_17230</name>
</gene>